<reference evidence="1" key="1">
    <citation type="journal article" date="2015" name="Nature">
        <title>Complex archaea that bridge the gap between prokaryotes and eukaryotes.</title>
        <authorList>
            <person name="Spang A."/>
            <person name="Saw J.H."/>
            <person name="Jorgensen S.L."/>
            <person name="Zaremba-Niedzwiedzka K."/>
            <person name="Martijn J."/>
            <person name="Lind A.E."/>
            <person name="van Eijk R."/>
            <person name="Schleper C."/>
            <person name="Guy L."/>
            <person name="Ettema T.J."/>
        </authorList>
    </citation>
    <scope>NUCLEOTIDE SEQUENCE</scope>
</reference>
<proteinExistence type="predicted"/>
<sequence>MGFIKCRTKKLSKEGAKKIQKLNIHCYAEGYNIIGFSSIEESKKATKILKGI</sequence>
<organism evidence="1">
    <name type="scientific">marine sediment metagenome</name>
    <dbReference type="NCBI Taxonomy" id="412755"/>
    <lineage>
        <taxon>unclassified sequences</taxon>
        <taxon>metagenomes</taxon>
        <taxon>ecological metagenomes</taxon>
    </lineage>
</organism>
<accession>A0A0F9ER19</accession>
<protein>
    <submittedName>
        <fullName evidence="1">Uncharacterized protein</fullName>
    </submittedName>
</protein>
<gene>
    <name evidence="1" type="ORF">LCGC14_2122140</name>
</gene>
<comment type="caution">
    <text evidence="1">The sequence shown here is derived from an EMBL/GenBank/DDBJ whole genome shotgun (WGS) entry which is preliminary data.</text>
</comment>
<evidence type="ECO:0000313" key="1">
    <source>
        <dbReference type="EMBL" id="KKL68726.1"/>
    </source>
</evidence>
<dbReference type="AlphaFoldDB" id="A0A0F9ER19"/>
<dbReference type="EMBL" id="LAZR01026444">
    <property type="protein sequence ID" value="KKL68726.1"/>
    <property type="molecule type" value="Genomic_DNA"/>
</dbReference>
<name>A0A0F9ER19_9ZZZZ</name>